<dbReference type="GO" id="GO:0005886">
    <property type="term" value="C:plasma membrane"/>
    <property type="evidence" value="ECO:0007669"/>
    <property type="project" value="UniProtKB-SubCell"/>
</dbReference>
<keyword evidence="1" id="KW-1003">Cell membrane</keyword>
<proteinExistence type="inferred from homology"/>
<dbReference type="OrthoDB" id="9812056at2"/>
<sequence length="123" mass="13705">MIYIVLVSLVIGLLIGYASPIVIPLAYAKLFSVALVAALDAAFGGLRAAVAERFDKRVFVTGFFSNTLLAATLVFIGDRLAIDLYYVALLAFGFRIFKNLAILRRYLLKDYRDDAQKPMLRRP</sequence>
<evidence type="ECO:0000313" key="4">
    <source>
        <dbReference type="Proteomes" id="UP000005309"/>
    </source>
</evidence>
<dbReference type="PIRSF" id="PIRSF018579">
    <property type="entry name" value="Sbp"/>
    <property type="match status" value="1"/>
</dbReference>
<evidence type="ECO:0000256" key="1">
    <source>
        <dbReference type="PIRNR" id="PIRNR018579"/>
    </source>
</evidence>
<keyword evidence="1 2" id="KW-0472">Membrane</keyword>
<evidence type="ECO:0000256" key="2">
    <source>
        <dbReference type="SAM" id="Phobius"/>
    </source>
</evidence>
<dbReference type="eggNOG" id="COG3856">
    <property type="taxonomic scope" value="Bacteria"/>
</dbReference>
<evidence type="ECO:0008006" key="5">
    <source>
        <dbReference type="Google" id="ProtNLM"/>
    </source>
</evidence>
<dbReference type="HOGENOM" id="CLU_135532_1_0_9"/>
<feature type="transmembrane region" description="Helical" evidence="2">
    <location>
        <begin position="30"/>
        <end position="46"/>
    </location>
</feature>
<protein>
    <recommendedName>
        <fullName evidence="5">Small basic protein</fullName>
    </recommendedName>
</protein>
<reference evidence="3 4" key="1">
    <citation type="submission" date="2009-04" db="EMBL/GenBank/DDBJ databases">
        <authorList>
            <person name="Qin X."/>
            <person name="Bachman B."/>
            <person name="Battles P."/>
            <person name="Bell A."/>
            <person name="Bess C."/>
            <person name="Bickham C."/>
            <person name="Chaboub L."/>
            <person name="Chen D."/>
            <person name="Coyle M."/>
            <person name="Deiros D.R."/>
            <person name="Dinh H."/>
            <person name="Forbes L."/>
            <person name="Fowler G."/>
            <person name="Francisco L."/>
            <person name="Fu Q."/>
            <person name="Gubbala S."/>
            <person name="Hale W."/>
            <person name="Han Y."/>
            <person name="Hemphill L."/>
            <person name="Highlander S.K."/>
            <person name="Hirani K."/>
            <person name="Hogues M."/>
            <person name="Jackson L."/>
            <person name="Jakkamsetti A."/>
            <person name="Javaid M."/>
            <person name="Jiang H."/>
            <person name="Korchina V."/>
            <person name="Kovar C."/>
            <person name="Lara F."/>
            <person name="Lee S."/>
            <person name="Mata R."/>
            <person name="Mathew T."/>
            <person name="Moen C."/>
            <person name="Morales K."/>
            <person name="Munidasa M."/>
            <person name="Nazareth L."/>
            <person name="Ngo R."/>
            <person name="Nguyen L."/>
            <person name="Okwuonu G."/>
            <person name="Ongeri F."/>
            <person name="Patil S."/>
            <person name="Petrosino J."/>
            <person name="Pham C."/>
            <person name="Pham P."/>
            <person name="Pu L.-L."/>
            <person name="Puazo M."/>
            <person name="Raj R."/>
            <person name="Reid J."/>
            <person name="Rouhana J."/>
            <person name="Saada N."/>
            <person name="Shang Y."/>
            <person name="Simmons D."/>
            <person name="Thornton R."/>
            <person name="Warren J."/>
            <person name="Weissenberger G."/>
            <person name="Zhang J."/>
            <person name="Zhang L."/>
            <person name="Zhou C."/>
            <person name="Zhu D."/>
            <person name="Muzny D."/>
            <person name="Worley K."/>
            <person name="Gibbs R."/>
        </authorList>
    </citation>
    <scope>NUCLEOTIDE SEQUENCE [LARGE SCALE GENOMIC DNA]</scope>
    <source>
        <strain evidence="3 4">ATCC 43531</strain>
    </source>
</reference>
<evidence type="ECO:0000313" key="3">
    <source>
        <dbReference type="EMBL" id="EEQ48240.1"/>
    </source>
</evidence>
<keyword evidence="2" id="KW-1133">Transmembrane helix</keyword>
<dbReference type="Pfam" id="PF06947">
    <property type="entry name" value="DUF1290"/>
    <property type="match status" value="1"/>
</dbReference>
<comment type="caution">
    <text evidence="3">The sequence shown here is derived from an EMBL/GenBank/DDBJ whole genome shotgun (WGS) entry which is preliminary data.</text>
</comment>
<gene>
    <name evidence="3" type="ORF">HMPREF0908_1220</name>
</gene>
<dbReference type="InterPro" id="IPR009709">
    <property type="entry name" value="DUF1290"/>
</dbReference>
<organism evidence="3 4">
    <name type="scientific">Selenomonas flueggei ATCC 43531</name>
    <dbReference type="NCBI Taxonomy" id="638302"/>
    <lineage>
        <taxon>Bacteria</taxon>
        <taxon>Bacillati</taxon>
        <taxon>Bacillota</taxon>
        <taxon>Negativicutes</taxon>
        <taxon>Selenomonadales</taxon>
        <taxon>Selenomonadaceae</taxon>
        <taxon>Selenomonas</taxon>
    </lineage>
</organism>
<dbReference type="RefSeq" id="WP_006689954.1">
    <property type="nucleotide sequence ID" value="NZ_GG694006.1"/>
</dbReference>
<feature type="transmembrane region" description="Helical" evidence="2">
    <location>
        <begin position="84"/>
        <end position="103"/>
    </location>
</feature>
<comment type="similarity">
    <text evidence="1">Belongs to the sbp family.</text>
</comment>
<comment type="subcellular location">
    <subcellularLocation>
        <location evidence="1">Cell membrane</location>
        <topology evidence="1">Multi-pass membrane protein</topology>
    </subcellularLocation>
</comment>
<accession>C4V3X6</accession>
<dbReference type="EMBL" id="ACLA01000020">
    <property type="protein sequence ID" value="EEQ48240.1"/>
    <property type="molecule type" value="Genomic_DNA"/>
</dbReference>
<dbReference type="Proteomes" id="UP000005309">
    <property type="component" value="Unassembled WGS sequence"/>
</dbReference>
<feature type="transmembrane region" description="Helical" evidence="2">
    <location>
        <begin position="58"/>
        <end position="78"/>
    </location>
</feature>
<keyword evidence="1 2" id="KW-0812">Transmembrane</keyword>
<keyword evidence="4" id="KW-1185">Reference proteome</keyword>
<dbReference type="AlphaFoldDB" id="C4V3X6"/>
<name>C4V3X6_9FIRM</name>
<dbReference type="STRING" id="638302.HMPREF0908_1220"/>